<comment type="caution">
    <text evidence="1">The sequence shown here is derived from an EMBL/GenBank/DDBJ whole genome shotgun (WGS) entry which is preliminary data.</text>
</comment>
<dbReference type="EMBL" id="BSCH01000019">
    <property type="protein sequence ID" value="GLG91254.1"/>
    <property type="molecule type" value="Genomic_DNA"/>
</dbReference>
<reference evidence="1" key="2">
    <citation type="submission" date="2022-11" db="EMBL/GenBank/DDBJ databases">
        <title>Draft genome sequence of Sellimonas catena strain 18CBH55.</title>
        <authorList>
            <person name="Hisatomi A."/>
            <person name="Ohkuma M."/>
            <person name="Sakamoto M."/>
        </authorList>
    </citation>
    <scope>NUCLEOTIDE SEQUENCE</scope>
    <source>
        <strain evidence="1">18CBH55</strain>
    </source>
</reference>
<reference evidence="1" key="1">
    <citation type="submission" date="2022-11" db="EMBL/GenBank/DDBJ databases">
        <title>Draft genome sequence of Sellimonas catena strain 18CBH55.</title>
        <authorList>
            <person name="Atsushi H."/>
            <person name="Moriya O."/>
            <person name="Mitsuo S."/>
        </authorList>
    </citation>
    <scope>NUCLEOTIDE SEQUENCE</scope>
    <source>
        <strain evidence="1">18CBH55</strain>
    </source>
</reference>
<evidence type="ECO:0000313" key="1">
    <source>
        <dbReference type="EMBL" id="GLG91254.1"/>
    </source>
</evidence>
<organism evidence="1 2">
    <name type="scientific">Sellimonas catena</name>
    <dbReference type="NCBI Taxonomy" id="2994035"/>
    <lineage>
        <taxon>Bacteria</taxon>
        <taxon>Bacillati</taxon>
        <taxon>Bacillota</taxon>
        <taxon>Clostridia</taxon>
        <taxon>Lachnospirales</taxon>
        <taxon>Lachnospiraceae</taxon>
        <taxon>Sellimonas</taxon>
    </lineage>
</organism>
<accession>A0A9W6CER0</accession>
<name>A0A9W6CER0_9FIRM</name>
<evidence type="ECO:0000313" key="2">
    <source>
        <dbReference type="Proteomes" id="UP001145094"/>
    </source>
</evidence>
<dbReference type="NCBIfam" id="NF033831">
    <property type="entry name" value="sce7725_fam"/>
    <property type="match status" value="1"/>
</dbReference>
<evidence type="ECO:0008006" key="3">
    <source>
        <dbReference type="Google" id="ProtNLM"/>
    </source>
</evidence>
<dbReference type="RefSeq" id="WP_144289687.1">
    <property type="nucleotide sequence ID" value="NZ_BSCH01000019.1"/>
</dbReference>
<reference evidence="1" key="3">
    <citation type="journal article" date="2023" name="Int. J. Syst. Evol. Microbiol.">
        <title>Sellimonas catena sp. nov., isolated from human faeces.</title>
        <authorList>
            <person name="Hisatomi A."/>
            <person name="Ohkuma M."/>
            <person name="Sakamoto M."/>
        </authorList>
    </citation>
    <scope>NUCLEOTIDE SEQUENCE</scope>
    <source>
        <strain evidence="1">18CBH55</strain>
    </source>
</reference>
<dbReference type="InterPro" id="IPR047727">
    <property type="entry name" value="Sce7725-like"/>
</dbReference>
<sequence length="307" mass="35573">MYFPYLRGRQFELIALRELVEKDVLSSKITPIIEPVKLSSTLVKTIETYKENNKQLAIITNPKVGSFIIDAEEKKNQQLKESLSACLTENSNILFMNLLRPNSKPDKFIDKYSNNMGTICDDKDAISTYEEYFALADVKYNLIPDESGFRRKIRKNRVILADRFNKMPRNNDYIEVDDEPFSEDHLYYLEDGYIGFADYSVVGKEYNETGFAPYAVAIHIVYFDSDNSLRVRHFVSDSNDDISDPAGKFQEALSKLVVWNEEEQLDTAAMKEFEDLYRREAYPGLGTVKKLSIMHHLELIGRYLDKE</sequence>
<protein>
    <recommendedName>
        <fullName evidence="3">Sce7725 family protein</fullName>
    </recommendedName>
</protein>
<gene>
    <name evidence="1" type="ORF">Selli2_26810</name>
</gene>
<dbReference type="AlphaFoldDB" id="A0A9W6CER0"/>
<proteinExistence type="predicted"/>
<dbReference type="Proteomes" id="UP001145094">
    <property type="component" value="Unassembled WGS sequence"/>
</dbReference>